<sequence>MYIFAKLRHSGSASAKSDAGIGLLKYSHSAHDTRLACFLFVRSSYISMVGWAGASQDAPVPCDAGKTNSVQFTTSQIGLCGGEFKTQSQETSL</sequence>
<reference evidence="1 2" key="1">
    <citation type="submission" date="2019-07" db="EMBL/GenBank/DDBJ databases">
        <title>Serratia strains were isolated from fresh produce.</title>
        <authorList>
            <person name="Cho G.-S."/>
            <person name="Stein M."/>
            <person name="Lee W."/>
            <person name="Suh S.H."/>
            <person name="Franz C.M.A.P."/>
        </authorList>
    </citation>
    <scope>NUCLEOTIDE SEQUENCE [LARGE SCALE GENOMIC DNA]</scope>
    <source>
        <strain evidence="1 2">S17</strain>
    </source>
</reference>
<dbReference type="AlphaFoldDB" id="A0A9X9BZU3"/>
<gene>
    <name evidence="1" type="ORF">FOT63_19405</name>
</gene>
<protein>
    <recommendedName>
        <fullName evidence="3">Ash family protein</fullName>
    </recommendedName>
</protein>
<comment type="caution">
    <text evidence="1">The sequence shown here is derived from an EMBL/GenBank/DDBJ whole genome shotgun (WGS) entry which is preliminary data.</text>
</comment>
<dbReference type="Pfam" id="PF10554">
    <property type="entry name" value="Phage_ASH"/>
    <property type="match status" value="1"/>
</dbReference>
<name>A0A9X9BZU3_9GAMM</name>
<dbReference type="Proteomes" id="UP000321307">
    <property type="component" value="Unassembled WGS sequence"/>
</dbReference>
<accession>A0A9X9BZU3</accession>
<organism evidence="1 2">
    <name type="scientific">Serratia ureilytica</name>
    <dbReference type="NCBI Taxonomy" id="300181"/>
    <lineage>
        <taxon>Bacteria</taxon>
        <taxon>Pseudomonadati</taxon>
        <taxon>Pseudomonadota</taxon>
        <taxon>Gammaproteobacteria</taxon>
        <taxon>Enterobacterales</taxon>
        <taxon>Yersiniaceae</taxon>
        <taxon>Serratia</taxon>
    </lineage>
</organism>
<evidence type="ECO:0008006" key="3">
    <source>
        <dbReference type="Google" id="ProtNLM"/>
    </source>
</evidence>
<proteinExistence type="predicted"/>
<dbReference type="EMBL" id="VOUP01000012">
    <property type="protein sequence ID" value="TXE27110.1"/>
    <property type="molecule type" value="Genomic_DNA"/>
</dbReference>
<evidence type="ECO:0000313" key="2">
    <source>
        <dbReference type="Proteomes" id="UP000321307"/>
    </source>
</evidence>
<dbReference type="InterPro" id="IPR018880">
    <property type="entry name" value="Phage_P4_Ash"/>
</dbReference>
<evidence type="ECO:0000313" key="1">
    <source>
        <dbReference type="EMBL" id="TXE27110.1"/>
    </source>
</evidence>